<dbReference type="GO" id="GO:0004430">
    <property type="term" value="F:1-phosphatidylinositol 4-kinase activity"/>
    <property type="evidence" value="ECO:0007669"/>
    <property type="project" value="InterPro"/>
</dbReference>
<dbReference type="RefSeq" id="WP_013943607.1">
    <property type="nucleotide sequence ID" value="NC_015713.1"/>
</dbReference>
<dbReference type="InterPro" id="IPR000403">
    <property type="entry name" value="PI3/4_kinase_cat_dom"/>
</dbReference>
<dbReference type="GO" id="GO:0046854">
    <property type="term" value="P:phosphatidylinositol phosphate biosynthetic process"/>
    <property type="evidence" value="ECO:0007669"/>
    <property type="project" value="TreeGrafter"/>
</dbReference>
<dbReference type="GO" id="GO:0005886">
    <property type="term" value="C:plasma membrane"/>
    <property type="evidence" value="ECO:0007669"/>
    <property type="project" value="UniProtKB-SubCell"/>
</dbReference>
<keyword evidence="7 8" id="KW-0472">Membrane</keyword>
<dbReference type="GO" id="GO:0005524">
    <property type="term" value="F:ATP binding"/>
    <property type="evidence" value="ECO:0007669"/>
    <property type="project" value="UniProtKB-KW"/>
</dbReference>
<evidence type="ECO:0000256" key="4">
    <source>
        <dbReference type="ARBA" id="ARBA00022741"/>
    </source>
</evidence>
<sequence length="1052" mass="120213">MTTVQTLGQETTYVPLRAELQVRERQVKILSDTPLETSFYIYGKAINAITYAFFSFLMPVLYTIFSSFRHHVVEMINLKGDLAQNKFDALQKILDHPDYDEIVLYADRKDYIAFYAQAQRLGRNQTTQPEVLELARQLIPYSLIECVKDKAMEFAKEAGSSLCEEFKAIRTDEPGEFLRQATAQAEGYPEVQKKLQLLKLATLHQMDLSKELVINCAKETLAKNGFDETKLRETLEVLTNKAAQKKDVKQFLIEEKTFGTDPSSKIFQAGYLVLMNHLEPYRDRQFAVVFFDLIQNLRNSSDEGRYGYNVGHKIRDLAFLASQSPLYQRMQNQSGRSNLFVALLQDLCTTLQMKVPGMRELRQLGGMYLDQIKEAQGEFPEEGQKITYLAKSLDRALEKHRKFSFESFRDRALTDNGHFDLGVGQFQVGDRTLHAAFGPTHKNDKALEMHLESLKERGGIHLHQGLAASSFSLRQLASEYPTVMRVFSMPLDGFSHLSEEEKRYFLQFKTAEEFLMKYAKYALCNQTSEDPTPMREISTENHLKYTGTNDNGFYFGQNVMSTDQFKLAFEKSVEAFSHVNPAVEDPERLARALQLGAQGFLTVGAIVKTLQDLPPGQKDQFLSATYKQAFEKNVDRGIVMHVLIEVYFHLLSGDPLTEEAIQEMIGAVIARAELIVGYKVTMSDYQQLSDLLRMIGADETRVRKALQSYVKDGFAAHSVCKFEPLLTQAPDRAKRRKITTEREIFEGRKQHPPTLNKGSYGSVIYRDRKGKPYGIFKAIDAHFSFGKRFKSKALHLMRITGQEGYLPLPEMRQVGAMISERATYLLDHAFDAHSVPKTEIIYAQGHKGSFQHFVHGYKEAQEVDLPTEVTESELTQFQKFAIIDYILGNLDRKEDNWMVKMSEDGKSIDDIKMIDNANCFPRGHLPLSYLPDGSTWNQYAWKSLPLSEKPLTKNTMHFIESLTGSKVARLIQTWKRDLGREYFEAFFGGDEGEVIKAFLDRVNVVRKFKEQSELAPQNVRELATYNTYEAIDGYLGSERKAARAQYTLPTYS</sequence>
<dbReference type="KEGG" id="sng:SNE_A12630"/>
<comment type="subcellular location">
    <subcellularLocation>
        <location evidence="1">Cell membrane</location>
    </subcellularLocation>
</comment>
<dbReference type="GO" id="GO:0007030">
    <property type="term" value="P:Golgi organization"/>
    <property type="evidence" value="ECO:0007669"/>
    <property type="project" value="TreeGrafter"/>
</dbReference>
<accession>F8L8K6</accession>
<evidence type="ECO:0000259" key="9">
    <source>
        <dbReference type="Pfam" id="PF00454"/>
    </source>
</evidence>
<evidence type="ECO:0000256" key="7">
    <source>
        <dbReference type="ARBA" id="ARBA00023136"/>
    </source>
</evidence>
<keyword evidence="8" id="KW-1133">Transmembrane helix</keyword>
<keyword evidence="5" id="KW-0418">Kinase</keyword>
<reference evidence="10 11" key="2">
    <citation type="journal article" date="2011" name="Mol. Biol. Evol.">
        <title>Unity in variety--the pan-genome of the Chlamydiae.</title>
        <authorList>
            <person name="Collingro A."/>
            <person name="Tischler P."/>
            <person name="Weinmaier T."/>
            <person name="Penz T."/>
            <person name="Heinz E."/>
            <person name="Brunham R.C."/>
            <person name="Read T.D."/>
            <person name="Bavoil P.M."/>
            <person name="Sachse K."/>
            <person name="Kahane S."/>
            <person name="Friedman M.G."/>
            <person name="Rattei T."/>
            <person name="Myers G.S."/>
            <person name="Horn M."/>
        </authorList>
    </citation>
    <scope>NUCLEOTIDE SEQUENCE [LARGE SCALE GENOMIC DNA]</scope>
    <source>
        <strain evidence="11">ATCC VR-1471 / Z</strain>
    </source>
</reference>
<dbReference type="eggNOG" id="ENOG5033JNR">
    <property type="taxonomic scope" value="Bacteria"/>
</dbReference>
<keyword evidence="4" id="KW-0547">Nucleotide-binding</keyword>
<dbReference type="HOGENOM" id="CLU_290676_0_0_0"/>
<keyword evidence="6" id="KW-0067">ATP-binding</keyword>
<dbReference type="AlphaFoldDB" id="F8L8K6"/>
<organism evidence="10 11">
    <name type="scientific">Simkania negevensis (strain ATCC VR-1471 / DSM 27360 / Z)</name>
    <dbReference type="NCBI Taxonomy" id="331113"/>
    <lineage>
        <taxon>Bacteria</taxon>
        <taxon>Pseudomonadati</taxon>
        <taxon>Chlamydiota</taxon>
        <taxon>Chlamydiia</taxon>
        <taxon>Parachlamydiales</taxon>
        <taxon>Simkaniaceae</taxon>
        <taxon>Simkania</taxon>
    </lineage>
</organism>
<reference key="1">
    <citation type="journal article" date="2011" name="Mol. Biol. Evol.">
        <title>Unity in variety -- the pan-genome of the Chlamydiae.</title>
        <authorList>
            <person name="Collingro A."/>
            <person name="Tischler P."/>
            <person name="Weinmaier T."/>
            <person name="Penz T."/>
            <person name="Heinz E."/>
            <person name="Brunham R.C."/>
            <person name="Read T.D."/>
            <person name="Bavoil P.M."/>
            <person name="Sachse K."/>
            <person name="Kahane S."/>
            <person name="Friedman M.G."/>
            <person name="Rattei T."/>
            <person name="Myers G.S.A."/>
            <person name="Horn M."/>
        </authorList>
    </citation>
    <scope>NUCLEOTIDE SEQUENCE</scope>
    <source>
        <strain>Z</strain>
    </source>
</reference>
<evidence type="ECO:0000256" key="2">
    <source>
        <dbReference type="ARBA" id="ARBA00022475"/>
    </source>
</evidence>
<dbReference type="STRING" id="331113.SNE_A12630"/>
<dbReference type="Proteomes" id="UP000000496">
    <property type="component" value="Chromosome gsn.131"/>
</dbReference>
<proteinExistence type="predicted"/>
<evidence type="ECO:0000256" key="5">
    <source>
        <dbReference type="ARBA" id="ARBA00022777"/>
    </source>
</evidence>
<dbReference type="InterPro" id="IPR039756">
    <property type="entry name" value="Lsb6/PI4K2"/>
</dbReference>
<evidence type="ECO:0000256" key="1">
    <source>
        <dbReference type="ARBA" id="ARBA00004236"/>
    </source>
</evidence>
<evidence type="ECO:0000313" key="10">
    <source>
        <dbReference type="EMBL" id="CCB89140.1"/>
    </source>
</evidence>
<name>F8L8K6_SIMNZ</name>
<keyword evidence="11" id="KW-1185">Reference proteome</keyword>
<keyword evidence="2" id="KW-1003">Cell membrane</keyword>
<dbReference type="EMBL" id="FR872582">
    <property type="protein sequence ID" value="CCB89140.1"/>
    <property type="molecule type" value="Genomic_DNA"/>
</dbReference>
<keyword evidence="3" id="KW-0808">Transferase</keyword>
<protein>
    <recommendedName>
        <fullName evidence="9">PI3K/PI4K catalytic domain-containing protein</fullName>
    </recommendedName>
</protein>
<keyword evidence="8" id="KW-0812">Transmembrane</keyword>
<dbReference type="PANTHER" id="PTHR12865">
    <property type="entry name" value="PHOSPHATIDYLINOSITOL 4-KINASE TYPE-II"/>
    <property type="match status" value="1"/>
</dbReference>
<dbReference type="GO" id="GO:0007032">
    <property type="term" value="P:endosome organization"/>
    <property type="evidence" value="ECO:0007669"/>
    <property type="project" value="TreeGrafter"/>
</dbReference>
<feature type="transmembrane region" description="Helical" evidence="8">
    <location>
        <begin position="45"/>
        <end position="65"/>
    </location>
</feature>
<gene>
    <name evidence="10" type="ordered locus">SNE_A12630</name>
</gene>
<evidence type="ECO:0000256" key="3">
    <source>
        <dbReference type="ARBA" id="ARBA00022679"/>
    </source>
</evidence>
<dbReference type="OrthoDB" id="4535520at2"/>
<evidence type="ECO:0000256" key="6">
    <source>
        <dbReference type="ARBA" id="ARBA00022840"/>
    </source>
</evidence>
<dbReference type="PANTHER" id="PTHR12865:SF1">
    <property type="entry name" value="PHOSPHATIDYLINOSITOL 4-KINASE TYPE 2"/>
    <property type="match status" value="1"/>
</dbReference>
<dbReference type="Pfam" id="PF00454">
    <property type="entry name" value="PI3_PI4_kinase"/>
    <property type="match status" value="1"/>
</dbReference>
<feature type="domain" description="PI3K/PI4K catalytic" evidence="9">
    <location>
        <begin position="844"/>
        <end position="968"/>
    </location>
</feature>
<evidence type="ECO:0000256" key="8">
    <source>
        <dbReference type="SAM" id="Phobius"/>
    </source>
</evidence>
<evidence type="ECO:0000313" key="11">
    <source>
        <dbReference type="Proteomes" id="UP000000496"/>
    </source>
</evidence>